<dbReference type="Pfam" id="PF22241">
    <property type="entry name" value="PSMD12-CSN4_N"/>
    <property type="match status" value="2"/>
</dbReference>
<reference evidence="8" key="2">
    <citation type="journal article" date="2018" name="Algal Res.">
        <title>Characterization of plant carbon substrate utilization by Auxenochlorella protothecoides.</title>
        <authorList>
            <person name="Vogler B.W."/>
            <person name="Starkenburg S.R."/>
            <person name="Sudasinghe N."/>
            <person name="Schambach J.Y."/>
            <person name="Rollin J.A."/>
            <person name="Pattathil S."/>
            <person name="Barry A.N."/>
        </authorList>
    </citation>
    <scope>NUCLEOTIDE SEQUENCE [LARGE SCALE GENOMIC DNA]</scope>
    <source>
        <strain evidence="8">UTEX 25</strain>
    </source>
</reference>
<proteinExistence type="inferred from homology"/>
<dbReference type="Gene3D" id="1.10.10.10">
    <property type="entry name" value="Winged helix-like DNA-binding domain superfamily/Winged helix DNA-binding domain"/>
    <property type="match status" value="1"/>
</dbReference>
<feature type="domain" description="PCI" evidence="5">
    <location>
        <begin position="267"/>
        <end position="441"/>
    </location>
</feature>
<feature type="region of interest" description="Disordered" evidence="4">
    <location>
        <begin position="1"/>
        <end position="30"/>
    </location>
</feature>
<dbReference type="SUPFAM" id="SSF46785">
    <property type="entry name" value="Winged helix' DNA-binding domain"/>
    <property type="match status" value="1"/>
</dbReference>
<gene>
    <name evidence="7" type="ORF">APUTEX25_005340</name>
    <name evidence="6" type="ORF">g.51743</name>
</gene>
<evidence type="ECO:0000256" key="1">
    <source>
        <dbReference type="ARBA" id="ARBA00006397"/>
    </source>
</evidence>
<organism evidence="6">
    <name type="scientific">Auxenochlorella protothecoides</name>
    <name type="common">Green microalga</name>
    <name type="synonym">Chlorella protothecoides</name>
    <dbReference type="NCBI Taxonomy" id="3075"/>
    <lineage>
        <taxon>Eukaryota</taxon>
        <taxon>Viridiplantae</taxon>
        <taxon>Chlorophyta</taxon>
        <taxon>core chlorophytes</taxon>
        <taxon>Trebouxiophyceae</taxon>
        <taxon>Chlorellales</taxon>
        <taxon>Chlorellaceae</taxon>
        <taxon>Auxenochlorella</taxon>
    </lineage>
</organism>
<comment type="subunit">
    <text evidence="3">Component of the 19S regulatory particle (RP/PA700) lid subcomplex of the 26S proteasome. The 26S proteasome is composed of a core protease (CP), known as the 20S proteasome, capped at one or both ends by the 19S regulatory particle (RP/PA700). The RP/PA700 complex is composed of at least 17 different subunits in two subcomplexes, the base and the lid, which form the portions proximal and distal to the 20S proteolytic core, respectively.</text>
</comment>
<dbReference type="PANTHER" id="PTHR10855">
    <property type="entry name" value="26S PROTEASOME NON-ATPASE REGULATORY SUBUNIT 12/COP9 SIGNALOSOME COMPLEX SUBUNIT 4"/>
    <property type="match status" value="1"/>
</dbReference>
<comment type="similarity">
    <text evidence="1">Belongs to the proteasome subunit p55 family.</text>
</comment>
<reference evidence="7" key="3">
    <citation type="submission" date="2018-10" db="EMBL/GenBank/DDBJ databases">
        <authorList>
            <person name="Hovde B."/>
            <person name="Zhang X."/>
        </authorList>
    </citation>
    <scope>NUCLEOTIDE SEQUENCE [LARGE SCALE GENOMIC DNA]</scope>
    <source>
        <strain evidence="7">UTEX 25</strain>
    </source>
</reference>
<dbReference type="PANTHER" id="PTHR10855:SF1">
    <property type="entry name" value="26S PROTEASOME NON-ATPASE REGULATORY SUBUNIT 12"/>
    <property type="match status" value="1"/>
</dbReference>
<evidence type="ECO:0000256" key="2">
    <source>
        <dbReference type="ARBA" id="ARBA00022942"/>
    </source>
</evidence>
<dbReference type="SMART" id="SM00088">
    <property type="entry name" value="PINT"/>
    <property type="match status" value="1"/>
</dbReference>
<dbReference type="InterPro" id="IPR040896">
    <property type="entry name" value="RPN5_C"/>
</dbReference>
<sequence length="482" mass="53399">MSVPEDAPINMDQDAPKSTSAPSKKPDIDPVKVEEGIANARALAAQGSREEAINALLSIEQKGRLAEDVAITRSACTAILEIVHAAQDWTGLQDTLLLLSKRRSQLRQVITAIVRQVMGYVDDTPDLQTKTALIKTLQDLTEGKMYVEIERARLTRRLAQMTEEAGKVSEAADILQEVAVETFGTMAKTEKIAYILEQVRLCLDKEDFARAQILSKKISPRTFVPRAEAKKGEGTGEIGIEGTAIEAAEPGTPSLEELKKQYYALMIRYHAHSGDYLEICRAYRAVYEDGNSETLEKMCWYAVLAPADSDQITLAANTAAEPGLSRLPKYKDLLQRFNTKEILWWQLFTADFKAELEAADGIFGGSKGAKLREDLKLRVVEHNLVVLSTYYSSITMQRLTQLLDLTTDEAEARLSEMVVAKKLEARLDRPAGTIRFVKGNGSPSATLSAWTANIARLLETVERTCQQIQKESMVHRVPIGAQ</sequence>
<dbReference type="FunFam" id="1.10.10.10:FF:000070">
    <property type="entry name" value="26S proteasome non-ATPase regulatory subunit 12"/>
    <property type="match status" value="1"/>
</dbReference>
<evidence type="ECO:0000256" key="3">
    <source>
        <dbReference type="ARBA" id="ARBA00064920"/>
    </source>
</evidence>
<protein>
    <recommendedName>
        <fullName evidence="5">PCI domain-containing protein</fullName>
    </recommendedName>
</protein>
<evidence type="ECO:0000313" key="8">
    <source>
        <dbReference type="Proteomes" id="UP000279271"/>
    </source>
</evidence>
<evidence type="ECO:0000313" key="7">
    <source>
        <dbReference type="EMBL" id="RMZ54184.1"/>
    </source>
</evidence>
<dbReference type="Proteomes" id="UP000279271">
    <property type="component" value="Unassembled WGS sequence"/>
</dbReference>
<evidence type="ECO:0000259" key="5">
    <source>
        <dbReference type="PROSITE" id="PS50250"/>
    </source>
</evidence>
<dbReference type="InterPro" id="IPR000717">
    <property type="entry name" value="PCI_dom"/>
</dbReference>
<dbReference type="GO" id="GO:0005737">
    <property type="term" value="C:cytoplasm"/>
    <property type="evidence" value="ECO:0007669"/>
    <property type="project" value="TreeGrafter"/>
</dbReference>
<dbReference type="GO" id="GO:0005634">
    <property type="term" value="C:nucleus"/>
    <property type="evidence" value="ECO:0007669"/>
    <property type="project" value="UniProtKB-ARBA"/>
</dbReference>
<evidence type="ECO:0000313" key="6">
    <source>
        <dbReference type="EMBL" id="JAT78242.1"/>
    </source>
</evidence>
<dbReference type="InterPro" id="IPR040134">
    <property type="entry name" value="PSMD12/CSN4"/>
</dbReference>
<reference evidence="7" key="4">
    <citation type="submission" date="2018-11" db="EMBL/GenBank/DDBJ databases">
        <title>Characterization of plant carbon substrate utilization by Auxenochlorella protothecoides.</title>
        <authorList>
            <person name="Vogler B.W."/>
            <person name="Starkenburg S.R."/>
            <person name="Sudasinghe N."/>
            <person name="Schambach J.Y."/>
            <person name="Rollin J.A."/>
            <person name="Pattathil S."/>
            <person name="Barry A.N."/>
        </authorList>
    </citation>
    <scope>NUCLEOTIDE SEQUENCE [LARGE SCALE GENOMIC DNA]</scope>
    <source>
        <strain evidence="7">UTEX 25</strain>
    </source>
</reference>
<keyword evidence="2" id="KW-0647">Proteasome</keyword>
<dbReference type="EMBL" id="GDKF01000380">
    <property type="protein sequence ID" value="JAT78242.1"/>
    <property type="molecule type" value="Transcribed_RNA"/>
</dbReference>
<name>A0A1D2AGC0_AUXPR</name>
<accession>A0A1D2AGC0</accession>
<dbReference type="AlphaFoldDB" id="A0A1D2AGC0"/>
<dbReference type="GO" id="GO:0008541">
    <property type="term" value="C:proteasome regulatory particle, lid subcomplex"/>
    <property type="evidence" value="ECO:0007669"/>
    <property type="project" value="TreeGrafter"/>
</dbReference>
<dbReference type="Pfam" id="PF01399">
    <property type="entry name" value="PCI"/>
    <property type="match status" value="1"/>
</dbReference>
<dbReference type="EMBL" id="QOKY01000183">
    <property type="protein sequence ID" value="RMZ54184.1"/>
    <property type="molecule type" value="Genomic_DNA"/>
</dbReference>
<dbReference type="Pfam" id="PF18098">
    <property type="entry name" value="RPN5_C"/>
    <property type="match status" value="1"/>
</dbReference>
<dbReference type="InterPro" id="IPR036390">
    <property type="entry name" value="WH_DNA-bd_sf"/>
</dbReference>
<reference evidence="6" key="1">
    <citation type="submission" date="2015-08" db="EMBL/GenBank/DDBJ databases">
        <authorList>
            <person name="Babu N.S."/>
            <person name="Beckwith C.J."/>
            <person name="Beseler K.G."/>
            <person name="Brison A."/>
            <person name="Carone J.V."/>
            <person name="Caskin T.P."/>
            <person name="Diamond M."/>
            <person name="Durham M.E."/>
            <person name="Foxe J.M."/>
            <person name="Go M."/>
            <person name="Henderson B.A."/>
            <person name="Jones I.B."/>
            <person name="McGettigan J.A."/>
            <person name="Micheletti S.J."/>
            <person name="Nasrallah M.E."/>
            <person name="Ortiz D."/>
            <person name="Piller C.R."/>
            <person name="Privatt S.R."/>
            <person name="Schneider S.L."/>
            <person name="Sharp S."/>
            <person name="Smith T.C."/>
            <person name="Stanton J.D."/>
            <person name="Ullery H.E."/>
            <person name="Wilson R.J."/>
            <person name="Serrano M.G."/>
            <person name="Buck G."/>
            <person name="Lee V."/>
            <person name="Wang Y."/>
            <person name="Carvalho R."/>
            <person name="Voegtly L."/>
            <person name="Shi R."/>
            <person name="Duckworth R."/>
            <person name="Johnson A."/>
            <person name="Loviza R."/>
            <person name="Walstead R."/>
            <person name="Shah Z."/>
            <person name="Kiflezghi M."/>
            <person name="Wade K."/>
            <person name="Ball S.L."/>
            <person name="Bradley K.W."/>
            <person name="Asai D.J."/>
            <person name="Bowman C.A."/>
            <person name="Russell D.A."/>
            <person name="Pope W.H."/>
            <person name="Jacobs-Sera D."/>
            <person name="Hendrix R.W."/>
            <person name="Hatfull G.F."/>
        </authorList>
    </citation>
    <scope>NUCLEOTIDE SEQUENCE</scope>
</reference>
<evidence type="ECO:0000256" key="4">
    <source>
        <dbReference type="SAM" id="MobiDB-lite"/>
    </source>
</evidence>
<dbReference type="PROSITE" id="PS50250">
    <property type="entry name" value="PCI"/>
    <property type="match status" value="1"/>
</dbReference>
<dbReference type="InterPro" id="IPR036388">
    <property type="entry name" value="WH-like_DNA-bd_sf"/>
</dbReference>
<dbReference type="InterPro" id="IPR054559">
    <property type="entry name" value="PSMD12-CSN4-like_N"/>
</dbReference>